<keyword evidence="5" id="KW-1185">Reference proteome</keyword>
<gene>
    <name evidence="4" type="ORF">FB381_2977</name>
</gene>
<dbReference type="InterPro" id="IPR036869">
    <property type="entry name" value="J_dom_sf"/>
</dbReference>
<feature type="domain" description="J" evidence="3">
    <location>
        <begin position="5"/>
        <end position="74"/>
    </location>
</feature>
<sequence length="385" mass="41739">MTFIDFYALLGIEQSADEQTIRAAVRKTRGRYRQQAGSPSLEQRSKAEQMLARIAEAEAAFESSGSRRAYDAELAAHQASAAPADRESEASAPQSRQRGAQKDWLKAAADYLDAGEARNAAGAAKEATHANPGDPRAWQLRARAALAQDDFRDAEFAATEAMKLMPGDAAGPGLRGDVLRAEGRHSEAEDAYRAAADLSSDDPTWDAQVAYTLIDQNRPKDAVVEARQMVVKHAGAQAARDALARVLIADSKAAMSNDQSGATYVASKRQVDHIESRLGEIEALAPLSDSVHRHRDGLRADLVAARSRRFMAPTGSLVLWVLGWVVIGIWLSWLILSLIFGDTLGILAAFVLNIGLAAALFLRVYPQQWQLNRKVLGDAWARTGL</sequence>
<dbReference type="Gene3D" id="1.25.40.10">
    <property type="entry name" value="Tetratricopeptide repeat domain"/>
    <property type="match status" value="1"/>
</dbReference>
<keyword evidence="2" id="KW-0472">Membrane</keyword>
<dbReference type="Proteomes" id="UP000320209">
    <property type="component" value="Unassembled WGS sequence"/>
</dbReference>
<dbReference type="Gene3D" id="1.10.287.110">
    <property type="entry name" value="DnaJ domain"/>
    <property type="match status" value="1"/>
</dbReference>
<accession>A0A543A9D4</accession>
<dbReference type="SUPFAM" id="SSF46565">
    <property type="entry name" value="Chaperone J-domain"/>
    <property type="match status" value="1"/>
</dbReference>
<comment type="caution">
    <text evidence="4">The sequence shown here is derived from an EMBL/GenBank/DDBJ whole genome shotgun (WGS) entry which is preliminary data.</text>
</comment>
<dbReference type="RefSeq" id="WP_141780996.1">
    <property type="nucleotide sequence ID" value="NZ_VFOV01000001.1"/>
</dbReference>
<evidence type="ECO:0000256" key="2">
    <source>
        <dbReference type="SAM" id="Phobius"/>
    </source>
</evidence>
<dbReference type="AlphaFoldDB" id="A0A543A9D4"/>
<dbReference type="OrthoDB" id="3436941at2"/>
<dbReference type="InterPro" id="IPR001623">
    <property type="entry name" value="DnaJ_domain"/>
</dbReference>
<protein>
    <recommendedName>
        <fullName evidence="3">J domain-containing protein</fullName>
    </recommendedName>
</protein>
<evidence type="ECO:0000313" key="5">
    <source>
        <dbReference type="Proteomes" id="UP000320209"/>
    </source>
</evidence>
<dbReference type="SUPFAM" id="SSF48452">
    <property type="entry name" value="TPR-like"/>
    <property type="match status" value="1"/>
</dbReference>
<feature type="region of interest" description="Disordered" evidence="1">
    <location>
        <begin position="72"/>
        <end position="103"/>
    </location>
</feature>
<name>A0A543A9D4_9ACTN</name>
<evidence type="ECO:0000313" key="4">
    <source>
        <dbReference type="EMBL" id="TQL69076.1"/>
    </source>
</evidence>
<keyword evidence="2" id="KW-1133">Transmembrane helix</keyword>
<dbReference type="EMBL" id="VFOV01000001">
    <property type="protein sequence ID" value="TQL69076.1"/>
    <property type="molecule type" value="Genomic_DNA"/>
</dbReference>
<proteinExistence type="predicted"/>
<feature type="transmembrane region" description="Helical" evidence="2">
    <location>
        <begin position="317"/>
        <end position="340"/>
    </location>
</feature>
<keyword evidence="2" id="KW-0812">Transmembrane</keyword>
<reference evidence="4 5" key="1">
    <citation type="submission" date="2019-06" db="EMBL/GenBank/DDBJ databases">
        <title>Sequencing the genomes of 1000 actinobacteria strains.</title>
        <authorList>
            <person name="Klenk H.-P."/>
        </authorList>
    </citation>
    <scope>NUCLEOTIDE SEQUENCE [LARGE SCALE GENOMIC DNA]</scope>
    <source>
        <strain evidence="4 5">DSM 25218</strain>
    </source>
</reference>
<organism evidence="4 5">
    <name type="scientific">Nocardioides albertanoniae</name>
    <dbReference type="NCBI Taxonomy" id="1175486"/>
    <lineage>
        <taxon>Bacteria</taxon>
        <taxon>Bacillati</taxon>
        <taxon>Actinomycetota</taxon>
        <taxon>Actinomycetes</taxon>
        <taxon>Propionibacteriales</taxon>
        <taxon>Nocardioidaceae</taxon>
        <taxon>Nocardioides</taxon>
    </lineage>
</organism>
<dbReference type="InterPro" id="IPR011990">
    <property type="entry name" value="TPR-like_helical_dom_sf"/>
</dbReference>
<dbReference type="SMART" id="SM00028">
    <property type="entry name" value="TPR"/>
    <property type="match status" value="2"/>
</dbReference>
<feature type="transmembrane region" description="Helical" evidence="2">
    <location>
        <begin position="346"/>
        <end position="365"/>
    </location>
</feature>
<evidence type="ECO:0000256" key="1">
    <source>
        <dbReference type="SAM" id="MobiDB-lite"/>
    </source>
</evidence>
<dbReference type="PROSITE" id="PS50076">
    <property type="entry name" value="DNAJ_2"/>
    <property type="match status" value="1"/>
</dbReference>
<dbReference type="InterPro" id="IPR019734">
    <property type="entry name" value="TPR_rpt"/>
</dbReference>
<evidence type="ECO:0000259" key="3">
    <source>
        <dbReference type="PROSITE" id="PS50076"/>
    </source>
</evidence>